<dbReference type="Gene3D" id="3.30.300.20">
    <property type="match status" value="1"/>
</dbReference>
<accession>A0A1F2P8C5</accession>
<sequence>MVLRHVEGKLLGECRSTWNGGVRSVTTFDGAFPLIMDEPEDFIGTGEGPTPMEVMLASISGCAVATFAYIAGKMNIKIEDLSAVAKGEAIHREAGGWLINDVETTINVRVAGDTSPEKVEACFKQYQYFCAIKNSIEAGIPIKADLNLKIEGE</sequence>
<dbReference type="InterPro" id="IPR003718">
    <property type="entry name" value="OsmC/Ohr_fam"/>
</dbReference>
<dbReference type="Pfam" id="PF02566">
    <property type="entry name" value="OsmC"/>
    <property type="match status" value="1"/>
</dbReference>
<dbReference type="STRING" id="1838285.SCAL_001302"/>
<dbReference type="Proteomes" id="UP000186940">
    <property type="component" value="Unassembled WGS sequence"/>
</dbReference>
<organism evidence="1 2">
    <name type="scientific">Candidatus Syntropharchaeum caldarium</name>
    <dbReference type="NCBI Taxonomy" id="1838285"/>
    <lineage>
        <taxon>Archaea</taxon>
        <taxon>Methanobacteriati</taxon>
        <taxon>Methanobacteriota</taxon>
        <taxon>Stenosarchaea group</taxon>
        <taxon>Methanomicrobia</taxon>
        <taxon>Methanosarcinales</taxon>
        <taxon>ANME-2 cluster</taxon>
        <taxon>Candidatus Syntropharchaeum</taxon>
    </lineage>
</organism>
<comment type="caution">
    <text evidence="1">The sequence shown here is derived from an EMBL/GenBank/DDBJ whole genome shotgun (WGS) entry which is preliminary data.</text>
</comment>
<gene>
    <name evidence="1" type="ORF">SCAL_001302</name>
</gene>
<proteinExistence type="predicted"/>
<dbReference type="SUPFAM" id="SSF82784">
    <property type="entry name" value="OsmC-like"/>
    <property type="match status" value="1"/>
</dbReference>
<evidence type="ECO:0000313" key="1">
    <source>
        <dbReference type="EMBL" id="OFV67384.1"/>
    </source>
</evidence>
<dbReference type="InterPro" id="IPR015946">
    <property type="entry name" value="KH_dom-like_a/b"/>
</dbReference>
<dbReference type="AlphaFoldDB" id="A0A1F2P8C5"/>
<dbReference type="InterPro" id="IPR052924">
    <property type="entry name" value="OsmC/Ohr_hydroprdx_reductase"/>
</dbReference>
<dbReference type="EMBL" id="LYOS01000004">
    <property type="protein sequence ID" value="OFV67384.1"/>
    <property type="molecule type" value="Genomic_DNA"/>
</dbReference>
<protein>
    <submittedName>
        <fullName evidence="1">Peroxiredoxin, OsmC-like protein domain protein</fullName>
    </submittedName>
</protein>
<dbReference type="PANTHER" id="PTHR35368">
    <property type="entry name" value="HYDROPEROXIDE REDUCTASE"/>
    <property type="match status" value="1"/>
</dbReference>
<reference evidence="1" key="1">
    <citation type="submission" date="2016-05" db="EMBL/GenBank/DDBJ databases">
        <title>Microbial consortia oxidize butane by reversing methanogenesis.</title>
        <authorList>
            <person name="Laso-Perez R."/>
            <person name="Richter M."/>
            <person name="Wegener G."/>
            <person name="Musat F."/>
        </authorList>
    </citation>
    <scope>NUCLEOTIDE SEQUENCE [LARGE SCALE GENOMIC DNA]</scope>
    <source>
        <strain evidence="1">BOX2</strain>
    </source>
</reference>
<keyword evidence="2" id="KW-1185">Reference proteome</keyword>
<name>A0A1F2P8C5_9EURY</name>
<dbReference type="InterPro" id="IPR036102">
    <property type="entry name" value="OsmC/Ohrsf"/>
</dbReference>
<evidence type="ECO:0000313" key="2">
    <source>
        <dbReference type="Proteomes" id="UP000186940"/>
    </source>
</evidence>
<dbReference type="PANTHER" id="PTHR35368:SF1">
    <property type="entry name" value="HYDROPEROXIDE REDUCTASE"/>
    <property type="match status" value="1"/>
</dbReference>